<dbReference type="PANTHER" id="PTHR23359">
    <property type="entry name" value="NUCLEOTIDE KINASE"/>
    <property type="match status" value="1"/>
</dbReference>
<dbReference type="NCBIfam" id="NF011100">
    <property type="entry name" value="PRK14527.1"/>
    <property type="match status" value="1"/>
</dbReference>
<dbReference type="CDD" id="cd01428">
    <property type="entry name" value="ADK"/>
    <property type="match status" value="1"/>
</dbReference>
<dbReference type="NCBIfam" id="NF011104">
    <property type="entry name" value="PRK14531.1"/>
    <property type="match status" value="1"/>
</dbReference>
<reference evidence="4" key="1">
    <citation type="submission" date="2018-06" db="EMBL/GenBank/DDBJ databases">
        <authorList>
            <person name="Zhirakovskaya E."/>
        </authorList>
    </citation>
    <scope>NUCLEOTIDE SEQUENCE</scope>
</reference>
<dbReference type="GO" id="GO:0005524">
    <property type="term" value="F:ATP binding"/>
    <property type="evidence" value="ECO:0007669"/>
    <property type="project" value="InterPro"/>
</dbReference>
<dbReference type="EMBL" id="UOEK01000274">
    <property type="protein sequence ID" value="VAW03999.1"/>
    <property type="molecule type" value="Genomic_DNA"/>
</dbReference>
<proteinExistence type="inferred from homology"/>
<dbReference type="NCBIfam" id="NF011105">
    <property type="entry name" value="PRK14532.1"/>
    <property type="match status" value="1"/>
</dbReference>
<keyword evidence="2" id="KW-0547">Nucleotide-binding</keyword>
<dbReference type="EC" id="2.7.4.3" evidence="4"/>
<dbReference type="NCBIfam" id="NF001381">
    <property type="entry name" value="PRK00279.1-3"/>
    <property type="match status" value="1"/>
</dbReference>
<evidence type="ECO:0000313" key="4">
    <source>
        <dbReference type="EMBL" id="VAW03999.1"/>
    </source>
</evidence>
<dbReference type="Gene3D" id="3.40.50.300">
    <property type="entry name" value="P-loop containing nucleotide triphosphate hydrolases"/>
    <property type="match status" value="1"/>
</dbReference>
<dbReference type="AlphaFoldDB" id="A0A3B0SUB5"/>
<dbReference type="PRINTS" id="PR00094">
    <property type="entry name" value="ADENYLTKNASE"/>
</dbReference>
<evidence type="ECO:0000256" key="2">
    <source>
        <dbReference type="ARBA" id="ARBA00022741"/>
    </source>
</evidence>
<dbReference type="PROSITE" id="PS00113">
    <property type="entry name" value="ADENYLATE_KINASE"/>
    <property type="match status" value="1"/>
</dbReference>
<dbReference type="InterPro" id="IPR000850">
    <property type="entry name" value="Adenylat/UMP-CMP_kin"/>
</dbReference>
<name>A0A3B0SUB5_9ZZZZ</name>
<dbReference type="InterPro" id="IPR027417">
    <property type="entry name" value="P-loop_NTPase"/>
</dbReference>
<protein>
    <submittedName>
        <fullName evidence="4">Adenylate kinase</fullName>
        <ecNumber evidence="4">2.7.4.3</ecNumber>
    </submittedName>
</protein>
<keyword evidence="1 4" id="KW-0808">Transferase</keyword>
<organism evidence="4">
    <name type="scientific">hydrothermal vent metagenome</name>
    <dbReference type="NCBI Taxonomy" id="652676"/>
    <lineage>
        <taxon>unclassified sequences</taxon>
        <taxon>metagenomes</taxon>
        <taxon>ecological metagenomes</taxon>
    </lineage>
</organism>
<evidence type="ECO:0000256" key="1">
    <source>
        <dbReference type="ARBA" id="ARBA00022679"/>
    </source>
</evidence>
<dbReference type="SUPFAM" id="SSF52540">
    <property type="entry name" value="P-loop containing nucleoside triphosphate hydrolases"/>
    <property type="match status" value="1"/>
</dbReference>
<gene>
    <name evidence="4" type="ORF">MNBD_ACTINO02-760</name>
</gene>
<sequence>MGRRVLFLGPPGAGKGTQATLLARALGVPHISTGVMLREAVAEGTELGRQAGALMAAGDLVPDEMVVAMVAERLSRSDAACGYLLDGFPRNVEQADALDRSVAGDAIEIVLLLTVAEDELVDRLLKRAVEDGRDDDNEDTIRRRLEVYRSETEPLIDHYPSHGVPIITIDGLGAVEDVFARVVMALAHE</sequence>
<keyword evidence="3 4" id="KW-0418">Kinase</keyword>
<evidence type="ECO:0000256" key="3">
    <source>
        <dbReference type="ARBA" id="ARBA00022777"/>
    </source>
</evidence>
<dbReference type="Pfam" id="PF00406">
    <property type="entry name" value="ADK"/>
    <property type="match status" value="1"/>
</dbReference>
<dbReference type="GO" id="GO:0004017">
    <property type="term" value="F:AMP kinase activity"/>
    <property type="evidence" value="ECO:0007669"/>
    <property type="project" value="UniProtKB-EC"/>
</dbReference>
<dbReference type="HAMAP" id="MF_00235">
    <property type="entry name" value="Adenylate_kinase_Adk"/>
    <property type="match status" value="1"/>
</dbReference>
<dbReference type="InterPro" id="IPR033690">
    <property type="entry name" value="Adenylat_kinase_CS"/>
</dbReference>
<accession>A0A3B0SUB5</accession>